<accession>A0A922HUK5</accession>
<keyword evidence="2" id="KW-0472">Membrane</keyword>
<feature type="transmembrane region" description="Helical" evidence="2">
    <location>
        <begin position="12"/>
        <end position="32"/>
    </location>
</feature>
<evidence type="ECO:0000313" key="3">
    <source>
        <dbReference type="EMBL" id="KAH9505843.1"/>
    </source>
</evidence>
<keyword evidence="4" id="KW-1185">Reference proteome</keyword>
<reference evidence="3" key="2">
    <citation type="journal article" date="2022" name="Res Sq">
        <title>Comparative Genomics Reveals Insights into the Divergent Evolution of Astigmatic Mites and Household Pest Adaptations.</title>
        <authorList>
            <person name="Xiong Q."/>
            <person name="Wan A.T.-Y."/>
            <person name="Liu X.-Y."/>
            <person name="Fung C.S.-H."/>
            <person name="Xiao X."/>
            <person name="Malainual N."/>
            <person name="Hou J."/>
            <person name="Wang L."/>
            <person name="Wang M."/>
            <person name="Yang K."/>
            <person name="Cui Y."/>
            <person name="Leung E."/>
            <person name="Nong W."/>
            <person name="Shin S.-K."/>
            <person name="Au S."/>
            <person name="Jeong K.Y."/>
            <person name="Chew F.T."/>
            <person name="Hui J."/>
            <person name="Leung T.F."/>
            <person name="Tungtrongchitr A."/>
            <person name="Zhong N."/>
            <person name="Liu Z."/>
            <person name="Tsui S."/>
        </authorList>
    </citation>
    <scope>NUCLEOTIDE SEQUENCE</scope>
    <source>
        <strain evidence="3">Derf</strain>
        <tissue evidence="3">Whole organism</tissue>
    </source>
</reference>
<evidence type="ECO:0000313" key="4">
    <source>
        <dbReference type="Proteomes" id="UP000790347"/>
    </source>
</evidence>
<evidence type="ECO:0000256" key="2">
    <source>
        <dbReference type="SAM" id="Phobius"/>
    </source>
</evidence>
<keyword evidence="2" id="KW-1133">Transmembrane helix</keyword>
<organism evidence="3 4">
    <name type="scientific">Dermatophagoides farinae</name>
    <name type="common">American house dust mite</name>
    <dbReference type="NCBI Taxonomy" id="6954"/>
    <lineage>
        <taxon>Eukaryota</taxon>
        <taxon>Metazoa</taxon>
        <taxon>Ecdysozoa</taxon>
        <taxon>Arthropoda</taxon>
        <taxon>Chelicerata</taxon>
        <taxon>Arachnida</taxon>
        <taxon>Acari</taxon>
        <taxon>Acariformes</taxon>
        <taxon>Sarcoptiformes</taxon>
        <taxon>Astigmata</taxon>
        <taxon>Psoroptidia</taxon>
        <taxon>Analgoidea</taxon>
        <taxon>Pyroglyphidae</taxon>
        <taxon>Dermatophagoidinae</taxon>
        <taxon>Dermatophagoides</taxon>
    </lineage>
</organism>
<keyword evidence="2" id="KW-0812">Transmembrane</keyword>
<dbReference type="Proteomes" id="UP000790347">
    <property type="component" value="Unassembled WGS sequence"/>
</dbReference>
<dbReference type="EMBL" id="ASGP02000005">
    <property type="protein sequence ID" value="KAH9505843.1"/>
    <property type="molecule type" value="Genomic_DNA"/>
</dbReference>
<dbReference type="AlphaFoldDB" id="A0A922HUK5"/>
<reference evidence="3" key="1">
    <citation type="submission" date="2013-05" db="EMBL/GenBank/DDBJ databases">
        <authorList>
            <person name="Yim A.K.Y."/>
            <person name="Chan T.F."/>
            <person name="Ji K.M."/>
            <person name="Liu X.Y."/>
            <person name="Zhou J.W."/>
            <person name="Li R.Q."/>
            <person name="Yang K.Y."/>
            <person name="Li J."/>
            <person name="Li M."/>
            <person name="Law P.T.W."/>
            <person name="Wu Y.L."/>
            <person name="Cai Z.L."/>
            <person name="Qin H."/>
            <person name="Bao Y."/>
            <person name="Leung R.K.K."/>
            <person name="Ng P.K.S."/>
            <person name="Zou J."/>
            <person name="Zhong X.J."/>
            <person name="Ran P.X."/>
            <person name="Zhong N.S."/>
            <person name="Liu Z.G."/>
            <person name="Tsui S.K.W."/>
        </authorList>
    </citation>
    <scope>NUCLEOTIDE SEQUENCE</scope>
    <source>
        <strain evidence="3">Derf</strain>
        <tissue evidence="3">Whole organism</tissue>
    </source>
</reference>
<name>A0A922HUK5_DERFA</name>
<sequence>MAAKQQFNNHYHYRSINLIVIFNFLATIISSLNSSPIDDQPKRLLRDNIQSNDIQSRLADTMTEIEWLLNQLVNLLTDMVDGIENDHTLLQDKNFRQILIQVIKRIDYILQHFENVDPSLLTMNVQNELNRIECIRIRLANYLSQSRRFDDSKCYPSTEKPSSSSSSNNDEIMPLLTQIVSLLVQISQQLYHIEKDIHGSQIGGMGYVDPSSTTTRMMTSSDGSLATMTTAANYQRSTIAEIDWDRLFNQTSATTTRPGTIFDFDQAINGDNNQE</sequence>
<protein>
    <submittedName>
        <fullName evidence="3">Uncharacterized protein</fullName>
    </submittedName>
</protein>
<comment type="caution">
    <text evidence="3">The sequence shown here is derived from an EMBL/GenBank/DDBJ whole genome shotgun (WGS) entry which is preliminary data.</text>
</comment>
<proteinExistence type="predicted"/>
<feature type="region of interest" description="Disordered" evidence="1">
    <location>
        <begin position="150"/>
        <end position="170"/>
    </location>
</feature>
<evidence type="ECO:0000256" key="1">
    <source>
        <dbReference type="SAM" id="MobiDB-lite"/>
    </source>
</evidence>
<gene>
    <name evidence="3" type="ORF">DERF_010614</name>
</gene>